<name>A0ABM3YQ79_PANGU</name>
<reference evidence="9" key="1">
    <citation type="submission" date="2025-08" db="UniProtKB">
        <authorList>
            <consortium name="RefSeq"/>
        </authorList>
    </citation>
    <scope>IDENTIFICATION</scope>
    <source>
        <tissue evidence="9">Blood</tissue>
    </source>
</reference>
<proteinExistence type="predicted"/>
<keyword evidence="4" id="KW-1015">Disulfide bond</keyword>
<evidence type="ECO:0000256" key="2">
    <source>
        <dbReference type="ARBA" id="ARBA00022525"/>
    </source>
</evidence>
<dbReference type="PANTHER" id="PTHR46490:SF6">
    <property type="entry name" value="ASIALOGLYCOPROTEIN RECEPTOR 1-LIKE-RELATED"/>
    <property type="match status" value="1"/>
</dbReference>
<accession>A0ABM3YQ79</accession>
<keyword evidence="8" id="KW-1185">Reference proteome</keyword>
<dbReference type="PROSITE" id="PS50041">
    <property type="entry name" value="C_TYPE_LECTIN_2"/>
    <property type="match status" value="1"/>
</dbReference>
<protein>
    <submittedName>
        <fullName evidence="9">C-type lectin domain family 4 member K-like isoform X1</fullName>
    </submittedName>
</protein>
<dbReference type="Pfam" id="PF00059">
    <property type="entry name" value="Lectin_C"/>
    <property type="match status" value="1"/>
</dbReference>
<keyword evidence="6" id="KW-0812">Transmembrane</keyword>
<keyword evidence="3" id="KW-0430">Lectin</keyword>
<dbReference type="InterPro" id="IPR016187">
    <property type="entry name" value="CTDL_fold"/>
</dbReference>
<evidence type="ECO:0000256" key="4">
    <source>
        <dbReference type="ARBA" id="ARBA00023157"/>
    </source>
</evidence>
<organism evidence="8 9">
    <name type="scientific">Pantherophis guttatus</name>
    <name type="common">Corn snake</name>
    <name type="synonym">Elaphe guttata</name>
    <dbReference type="NCBI Taxonomy" id="94885"/>
    <lineage>
        <taxon>Eukaryota</taxon>
        <taxon>Metazoa</taxon>
        <taxon>Chordata</taxon>
        <taxon>Craniata</taxon>
        <taxon>Vertebrata</taxon>
        <taxon>Euteleostomi</taxon>
        <taxon>Lepidosauria</taxon>
        <taxon>Squamata</taxon>
        <taxon>Bifurcata</taxon>
        <taxon>Unidentata</taxon>
        <taxon>Episquamata</taxon>
        <taxon>Toxicofera</taxon>
        <taxon>Serpentes</taxon>
        <taxon>Colubroidea</taxon>
        <taxon>Colubridae</taxon>
        <taxon>Colubrinae</taxon>
        <taxon>Pantherophis</taxon>
    </lineage>
</organism>
<evidence type="ECO:0000259" key="7">
    <source>
        <dbReference type="PROSITE" id="PS50041"/>
    </source>
</evidence>
<sequence length="271" mass="31128">MVLEHCLGDTTINRAMAAKKKTPKTTSKSQKNVKDVFWGKFKWPLLGLFFLSSFITLTLMIFLCKQLFMDKSKPHIEKPLEHLGKRLEEVLKDPGLKLNTPKKTAEEAIKLPAYIKHADKKLQDHRKSYYALFQKTAKAANGWNLSGMNLYYISKGKKTWYDAENFCVSRESHLASILSDEEQNYLNTQLSEPSWIGLSTANKGDNWEWSDGSKLITEYWSHHPRPSKVSRKGDRGCTLINPSMGSRNWIYANCHEPRNWVCKESLAVGKK</sequence>
<evidence type="ECO:0000256" key="3">
    <source>
        <dbReference type="ARBA" id="ARBA00022734"/>
    </source>
</evidence>
<dbReference type="Proteomes" id="UP001652622">
    <property type="component" value="Unplaced"/>
</dbReference>
<keyword evidence="6" id="KW-1133">Transmembrane helix</keyword>
<dbReference type="InterPro" id="IPR001304">
    <property type="entry name" value="C-type_lectin-like"/>
</dbReference>
<evidence type="ECO:0000256" key="5">
    <source>
        <dbReference type="ARBA" id="ARBA00023180"/>
    </source>
</evidence>
<dbReference type="SUPFAM" id="SSF56436">
    <property type="entry name" value="C-type lectin-like"/>
    <property type="match status" value="1"/>
</dbReference>
<dbReference type="RefSeq" id="XP_060538274.1">
    <property type="nucleotide sequence ID" value="XM_060682291.1"/>
</dbReference>
<evidence type="ECO:0000313" key="9">
    <source>
        <dbReference type="RefSeq" id="XP_060538274.1"/>
    </source>
</evidence>
<gene>
    <name evidence="9" type="primary">LOC117658061</name>
</gene>
<dbReference type="GeneID" id="117658061"/>
<evidence type="ECO:0000313" key="8">
    <source>
        <dbReference type="Proteomes" id="UP001652622"/>
    </source>
</evidence>
<keyword evidence="6" id="KW-0472">Membrane</keyword>
<dbReference type="SMART" id="SM00034">
    <property type="entry name" value="CLECT"/>
    <property type="match status" value="1"/>
</dbReference>
<comment type="subcellular location">
    <subcellularLocation>
        <location evidence="1">Secreted</location>
    </subcellularLocation>
</comment>
<feature type="transmembrane region" description="Helical" evidence="6">
    <location>
        <begin position="43"/>
        <end position="64"/>
    </location>
</feature>
<evidence type="ECO:0000256" key="1">
    <source>
        <dbReference type="ARBA" id="ARBA00004613"/>
    </source>
</evidence>
<dbReference type="PANTHER" id="PTHR46490">
    <property type="entry name" value="C-TYPE LECTIN DOMAIN FAMILY 12 MEMBER A-RELATED"/>
    <property type="match status" value="1"/>
</dbReference>
<keyword evidence="5" id="KW-0325">Glycoprotein</keyword>
<evidence type="ECO:0000256" key="6">
    <source>
        <dbReference type="SAM" id="Phobius"/>
    </source>
</evidence>
<dbReference type="Gene3D" id="3.10.100.10">
    <property type="entry name" value="Mannose-Binding Protein A, subunit A"/>
    <property type="match status" value="1"/>
</dbReference>
<dbReference type="InterPro" id="IPR052309">
    <property type="entry name" value="C-type_Lectin_Domain_Fam1"/>
</dbReference>
<dbReference type="InterPro" id="IPR016186">
    <property type="entry name" value="C-type_lectin-like/link_sf"/>
</dbReference>
<feature type="domain" description="C-type lectin" evidence="7">
    <location>
        <begin position="151"/>
        <end position="263"/>
    </location>
</feature>
<keyword evidence="2" id="KW-0964">Secreted</keyword>